<reference evidence="1" key="1">
    <citation type="submission" date="2013-11" db="EMBL/GenBank/DDBJ databases">
        <title>Genome sequence of the fusiform rust pathogen reveals effectors for host alternation and coevolution with pine.</title>
        <authorList>
            <consortium name="DOE Joint Genome Institute"/>
            <person name="Smith K."/>
            <person name="Pendleton A."/>
            <person name="Kubisiak T."/>
            <person name="Anderson C."/>
            <person name="Salamov A."/>
            <person name="Aerts A."/>
            <person name="Riley R."/>
            <person name="Clum A."/>
            <person name="Lindquist E."/>
            <person name="Ence D."/>
            <person name="Campbell M."/>
            <person name="Kronenberg Z."/>
            <person name="Feau N."/>
            <person name="Dhillon B."/>
            <person name="Hamelin R."/>
            <person name="Burleigh J."/>
            <person name="Smith J."/>
            <person name="Yandell M."/>
            <person name="Nelson C."/>
            <person name="Grigoriev I."/>
            <person name="Davis J."/>
        </authorList>
    </citation>
    <scope>NUCLEOTIDE SEQUENCE</scope>
    <source>
        <strain evidence="1">G11</strain>
    </source>
</reference>
<dbReference type="OrthoDB" id="3254233at2759"/>
<sequence length="122" mass="14285">MSKMQVCTSMSYGNLFLNNLVTKDRIRVVFDSLISFSLYMVELKKQGKKLFLWKTDAAREHHNMPSETLQPMQPQSQLRQIVLIDNQYHMDHQTNFRSSASPKIMMFLFLSSPMVSRHQDAN</sequence>
<dbReference type="Proteomes" id="UP000886653">
    <property type="component" value="Unassembled WGS sequence"/>
</dbReference>
<proteinExistence type="predicted"/>
<protein>
    <submittedName>
        <fullName evidence="1">Uncharacterized protein</fullName>
    </submittedName>
</protein>
<keyword evidence="2" id="KW-1185">Reference proteome</keyword>
<organism evidence="1 2">
    <name type="scientific">Cronartium quercuum f. sp. fusiforme G11</name>
    <dbReference type="NCBI Taxonomy" id="708437"/>
    <lineage>
        <taxon>Eukaryota</taxon>
        <taxon>Fungi</taxon>
        <taxon>Dikarya</taxon>
        <taxon>Basidiomycota</taxon>
        <taxon>Pucciniomycotina</taxon>
        <taxon>Pucciniomycetes</taxon>
        <taxon>Pucciniales</taxon>
        <taxon>Coleosporiaceae</taxon>
        <taxon>Cronartium</taxon>
    </lineage>
</organism>
<comment type="caution">
    <text evidence="1">The sequence shown here is derived from an EMBL/GenBank/DDBJ whole genome shotgun (WGS) entry which is preliminary data.</text>
</comment>
<evidence type="ECO:0000313" key="1">
    <source>
        <dbReference type="EMBL" id="KAG0140736.1"/>
    </source>
</evidence>
<gene>
    <name evidence="1" type="ORF">CROQUDRAFT_689237</name>
</gene>
<accession>A0A9P6T6D8</accession>
<evidence type="ECO:0000313" key="2">
    <source>
        <dbReference type="Proteomes" id="UP000886653"/>
    </source>
</evidence>
<dbReference type="EMBL" id="MU167423">
    <property type="protein sequence ID" value="KAG0140736.1"/>
    <property type="molecule type" value="Genomic_DNA"/>
</dbReference>
<dbReference type="AlphaFoldDB" id="A0A9P6T6D8"/>
<name>A0A9P6T6D8_9BASI</name>